<evidence type="ECO:0000256" key="1">
    <source>
        <dbReference type="SAM" id="Phobius"/>
    </source>
</evidence>
<organism evidence="2 3">
    <name type="scientific">Alkaliphilus peptidifermentans DSM 18978</name>
    <dbReference type="NCBI Taxonomy" id="1120976"/>
    <lineage>
        <taxon>Bacteria</taxon>
        <taxon>Bacillati</taxon>
        <taxon>Bacillota</taxon>
        <taxon>Clostridia</taxon>
        <taxon>Peptostreptococcales</taxon>
        <taxon>Natronincolaceae</taxon>
        <taxon>Alkaliphilus</taxon>
    </lineage>
</organism>
<dbReference type="Proteomes" id="UP000198636">
    <property type="component" value="Unassembled WGS sequence"/>
</dbReference>
<keyword evidence="1" id="KW-1133">Transmembrane helix</keyword>
<keyword evidence="1" id="KW-0812">Transmembrane</keyword>
<feature type="transmembrane region" description="Helical" evidence="1">
    <location>
        <begin position="20"/>
        <end position="41"/>
    </location>
</feature>
<protein>
    <recommendedName>
        <fullName evidence="4">DUF4956 domain-containing protein</fullName>
    </recommendedName>
</protein>
<evidence type="ECO:0000313" key="2">
    <source>
        <dbReference type="EMBL" id="SCX76227.1"/>
    </source>
</evidence>
<accession>A0A1G5AEC1</accession>
<feature type="transmembrane region" description="Helical" evidence="1">
    <location>
        <begin position="101"/>
        <end position="134"/>
    </location>
</feature>
<dbReference type="InterPro" id="IPR032531">
    <property type="entry name" value="DUF4956"/>
</dbReference>
<proteinExistence type="predicted"/>
<keyword evidence="1" id="KW-0472">Membrane</keyword>
<dbReference type="RefSeq" id="WP_091538681.1">
    <property type="nucleotide sequence ID" value="NZ_FMUS01000001.1"/>
</dbReference>
<evidence type="ECO:0008006" key="4">
    <source>
        <dbReference type="Google" id="ProtNLM"/>
    </source>
</evidence>
<keyword evidence="3" id="KW-1185">Reference proteome</keyword>
<dbReference type="AlphaFoldDB" id="A0A1G5AEC1"/>
<dbReference type="EMBL" id="FMUS01000001">
    <property type="protein sequence ID" value="SCX76227.1"/>
    <property type="molecule type" value="Genomic_DNA"/>
</dbReference>
<dbReference type="OrthoDB" id="9803265at2"/>
<name>A0A1G5AEC1_9FIRM</name>
<evidence type="ECO:0000313" key="3">
    <source>
        <dbReference type="Proteomes" id="UP000198636"/>
    </source>
</evidence>
<sequence>MEGLLNETLELNNLLTFEFVGDAIFAVLVSFIFGIMITWTYQKTYKGNTYSQSFVHTIVMMGVIISVIIVVIGSNIARAFSLAGALSIIRFRSAISDPKDVAFIFFAMGAGLAAGTGNYLIGFVFVGILCLLTYGLYKLNYGDRVIANKILKITIPENLNFEGIFDDIFQEHLEEYKLISVKTTNLGTMFEITYQITSSKENSDKLLIDAIRCRNANLRVAILMDQQGIYM</sequence>
<dbReference type="Pfam" id="PF16316">
    <property type="entry name" value="DUF4956"/>
    <property type="match status" value="1"/>
</dbReference>
<reference evidence="2 3" key="1">
    <citation type="submission" date="2016-10" db="EMBL/GenBank/DDBJ databases">
        <authorList>
            <person name="de Groot N.N."/>
        </authorList>
    </citation>
    <scope>NUCLEOTIDE SEQUENCE [LARGE SCALE GENOMIC DNA]</scope>
    <source>
        <strain evidence="2 3">DSM 18978</strain>
    </source>
</reference>
<dbReference type="STRING" id="1120976.SAMN03080606_00088"/>
<gene>
    <name evidence="2" type="ORF">SAMN03080606_00088</name>
</gene>
<feature type="transmembrane region" description="Helical" evidence="1">
    <location>
        <begin position="53"/>
        <end position="81"/>
    </location>
</feature>